<sequence length="94" mass="10883">MKSTGYVRKLDQLGRISLPMKLRCKIDIKENPELEFFVKNEMIILKKYNPLSPCLITNEFNEQNKELTGGIILSQQGAEELLLELQSKIKVEMK</sequence>
<dbReference type="InterPro" id="IPR040678">
    <property type="entry name" value="AbrB_C"/>
</dbReference>
<gene>
    <name evidence="3" type="ORF">AWH48_01765</name>
</gene>
<dbReference type="RefSeq" id="WP_018392947.1">
    <property type="nucleotide sequence ID" value="NZ_LQWZ01000012.1"/>
</dbReference>
<feature type="domain" description="SpoVT-AbrB" evidence="2">
    <location>
        <begin position="5"/>
        <end position="50"/>
    </location>
</feature>
<dbReference type="PANTHER" id="PTHR36432:SF4">
    <property type="entry name" value="TRANSITION STATE REGULATOR ABH-RELATED"/>
    <property type="match status" value="1"/>
</dbReference>
<evidence type="ECO:0000259" key="2">
    <source>
        <dbReference type="PROSITE" id="PS51740"/>
    </source>
</evidence>
<keyword evidence="1" id="KW-0238">DNA-binding</keyword>
<proteinExistence type="predicted"/>
<evidence type="ECO:0000313" key="3">
    <source>
        <dbReference type="EMBL" id="OAH57771.1"/>
    </source>
</evidence>
<evidence type="ECO:0000313" key="4">
    <source>
        <dbReference type="Proteomes" id="UP000077271"/>
    </source>
</evidence>
<dbReference type="PANTHER" id="PTHR36432">
    <property type="match status" value="1"/>
</dbReference>
<organism evidence="3 4">
    <name type="scientific">Domibacillus aminovorans</name>
    <dbReference type="NCBI Taxonomy" id="29332"/>
    <lineage>
        <taxon>Bacteria</taxon>
        <taxon>Bacillati</taxon>
        <taxon>Bacillota</taxon>
        <taxon>Bacilli</taxon>
        <taxon>Bacillales</taxon>
        <taxon>Bacillaceae</taxon>
        <taxon>Domibacillus</taxon>
    </lineage>
</organism>
<dbReference type="EMBL" id="LQWZ01000012">
    <property type="protein sequence ID" value="OAH57771.1"/>
    <property type="molecule type" value="Genomic_DNA"/>
</dbReference>
<dbReference type="InterPro" id="IPR037914">
    <property type="entry name" value="SpoVT-AbrB_sf"/>
</dbReference>
<comment type="caution">
    <text evidence="3">The sequence shown here is derived from an EMBL/GenBank/DDBJ whole genome shotgun (WGS) entry which is preliminary data.</text>
</comment>
<name>A0A177KZ00_9BACI</name>
<evidence type="ECO:0000256" key="1">
    <source>
        <dbReference type="PROSITE-ProRule" id="PRU01076"/>
    </source>
</evidence>
<dbReference type="SUPFAM" id="SSF89447">
    <property type="entry name" value="AbrB/MazE/MraZ-like"/>
    <property type="match status" value="1"/>
</dbReference>
<dbReference type="InterPro" id="IPR052731">
    <property type="entry name" value="B_subtilis_Trans_State_Reg"/>
</dbReference>
<dbReference type="SMART" id="SM00966">
    <property type="entry name" value="SpoVT_AbrB"/>
    <property type="match status" value="1"/>
</dbReference>
<protein>
    <submittedName>
        <fullName evidence="3">Transition state regulator Abh</fullName>
    </submittedName>
</protein>
<dbReference type="Proteomes" id="UP000077271">
    <property type="component" value="Unassembled WGS sequence"/>
</dbReference>
<dbReference type="InterPro" id="IPR007159">
    <property type="entry name" value="SpoVT-AbrB_dom"/>
</dbReference>
<dbReference type="Gene3D" id="2.10.260.10">
    <property type="match status" value="1"/>
</dbReference>
<dbReference type="PROSITE" id="PS51740">
    <property type="entry name" value="SPOVT_ABRB"/>
    <property type="match status" value="1"/>
</dbReference>
<reference evidence="3 4" key="1">
    <citation type="submission" date="2016-01" db="EMBL/GenBank/DDBJ databases">
        <title>Investigation of taxonomic status of Bacillus aminovorans.</title>
        <authorList>
            <person name="Verma A."/>
            <person name="Pal Y."/>
            <person name="Krishnamurthi S."/>
        </authorList>
    </citation>
    <scope>NUCLEOTIDE SEQUENCE [LARGE SCALE GENOMIC DNA]</scope>
    <source>
        <strain evidence="3 4">DSM 4337</strain>
    </source>
</reference>
<accession>A0A177KZ00</accession>
<dbReference type="NCBIfam" id="TIGR01439">
    <property type="entry name" value="lp_hng_hel_AbrB"/>
    <property type="match status" value="1"/>
</dbReference>
<dbReference type="GO" id="GO:0003677">
    <property type="term" value="F:DNA binding"/>
    <property type="evidence" value="ECO:0007669"/>
    <property type="project" value="UniProtKB-UniRule"/>
</dbReference>
<dbReference type="Pfam" id="PF04014">
    <property type="entry name" value="MazE_antitoxin"/>
    <property type="match status" value="1"/>
</dbReference>
<dbReference type="Pfam" id="PF18277">
    <property type="entry name" value="AbrB_C"/>
    <property type="match status" value="1"/>
</dbReference>
<dbReference type="AlphaFoldDB" id="A0A177KZ00"/>
<dbReference type="OrthoDB" id="9782993at2"/>